<dbReference type="Proteomes" id="UP000011135">
    <property type="component" value="Unassembled WGS sequence"/>
</dbReference>
<reference evidence="1 2" key="1">
    <citation type="submission" date="2012-12" db="EMBL/GenBank/DDBJ databases">
        <title>Genome assembly of Fulvivirga imtechensis AK7.</title>
        <authorList>
            <person name="Nupur N."/>
            <person name="Khatri I."/>
            <person name="Kumar R."/>
            <person name="Subramanian S."/>
            <person name="Pinnaka A."/>
        </authorList>
    </citation>
    <scope>NUCLEOTIDE SEQUENCE [LARGE SCALE GENOMIC DNA]</scope>
    <source>
        <strain evidence="1 2">AK7</strain>
    </source>
</reference>
<evidence type="ECO:0000313" key="2">
    <source>
        <dbReference type="Proteomes" id="UP000011135"/>
    </source>
</evidence>
<comment type="caution">
    <text evidence="1">The sequence shown here is derived from an EMBL/GenBank/DDBJ whole genome shotgun (WGS) entry which is preliminary data.</text>
</comment>
<evidence type="ECO:0000313" key="1">
    <source>
        <dbReference type="EMBL" id="ELR69905.1"/>
    </source>
</evidence>
<proteinExistence type="predicted"/>
<keyword evidence="2" id="KW-1185">Reference proteome</keyword>
<organism evidence="1 2">
    <name type="scientific">Fulvivirga imtechensis AK7</name>
    <dbReference type="NCBI Taxonomy" id="1237149"/>
    <lineage>
        <taxon>Bacteria</taxon>
        <taxon>Pseudomonadati</taxon>
        <taxon>Bacteroidota</taxon>
        <taxon>Cytophagia</taxon>
        <taxon>Cytophagales</taxon>
        <taxon>Fulvivirgaceae</taxon>
        <taxon>Fulvivirga</taxon>
    </lineage>
</organism>
<sequence length="40" mass="4494">MPGQPGNERRKSNNLSLLTKKKDKVLLINIGERAAPKIQH</sequence>
<name>L8JM69_9BACT</name>
<protein>
    <submittedName>
        <fullName evidence="1">Uncharacterized protein</fullName>
    </submittedName>
</protein>
<dbReference type="AlphaFoldDB" id="L8JM69"/>
<gene>
    <name evidence="1" type="ORF">C900_04509</name>
</gene>
<accession>L8JM69</accession>
<dbReference type="EMBL" id="AMZN01000065">
    <property type="protein sequence ID" value="ELR69905.1"/>
    <property type="molecule type" value="Genomic_DNA"/>
</dbReference>